<feature type="compositionally biased region" description="Pro residues" evidence="1">
    <location>
        <begin position="615"/>
        <end position="630"/>
    </location>
</feature>
<feature type="compositionally biased region" description="Low complexity" evidence="1">
    <location>
        <begin position="320"/>
        <end position="337"/>
    </location>
</feature>
<feature type="compositionally biased region" description="Basic and acidic residues" evidence="1">
    <location>
        <begin position="340"/>
        <end position="356"/>
    </location>
</feature>
<dbReference type="AlphaFoldDB" id="A0A370TGG0"/>
<comment type="caution">
    <text evidence="2">The sequence shown here is derived from an EMBL/GenBank/DDBJ whole genome shotgun (WGS) entry which is preliminary data.</text>
</comment>
<evidence type="ECO:0000313" key="3">
    <source>
        <dbReference type="Proteomes" id="UP000254866"/>
    </source>
</evidence>
<feature type="compositionally biased region" description="Polar residues" evidence="1">
    <location>
        <begin position="497"/>
        <end position="513"/>
    </location>
</feature>
<dbReference type="OrthoDB" id="284473at2759"/>
<name>A0A370TGG0_9HELO</name>
<gene>
    <name evidence="2" type="ORF">BP5553_08343</name>
</gene>
<protein>
    <submittedName>
        <fullName evidence="2">Uncharacterized protein</fullName>
    </submittedName>
</protein>
<feature type="region of interest" description="Disordered" evidence="1">
    <location>
        <begin position="86"/>
        <end position="440"/>
    </location>
</feature>
<keyword evidence="3" id="KW-1185">Reference proteome</keyword>
<feature type="compositionally biased region" description="Basic and acidic residues" evidence="1">
    <location>
        <begin position="261"/>
        <end position="277"/>
    </location>
</feature>
<feature type="compositionally biased region" description="Polar residues" evidence="1">
    <location>
        <begin position="201"/>
        <end position="219"/>
    </location>
</feature>
<dbReference type="STRING" id="2656787.A0A370TGG0"/>
<evidence type="ECO:0000256" key="1">
    <source>
        <dbReference type="SAM" id="MobiDB-lite"/>
    </source>
</evidence>
<accession>A0A370TGG0</accession>
<reference evidence="2 3" key="1">
    <citation type="journal article" date="2018" name="IMA Fungus">
        <title>IMA Genome-F 9: Draft genome sequence of Annulohypoxylon stygium, Aspergillus mulundensis, Berkeleyomyces basicola (syn. Thielaviopsis basicola), Ceratocystis smalleyi, two Cercospora beticola strains, Coleophoma cylindrospora, Fusarium fracticaudum, Phialophora cf. hyalina, and Morchella septimelata.</title>
        <authorList>
            <person name="Wingfield B.D."/>
            <person name="Bills G.F."/>
            <person name="Dong Y."/>
            <person name="Huang W."/>
            <person name="Nel W.J."/>
            <person name="Swalarsk-Parry B.S."/>
            <person name="Vaghefi N."/>
            <person name="Wilken P.M."/>
            <person name="An Z."/>
            <person name="de Beer Z.W."/>
            <person name="De Vos L."/>
            <person name="Chen L."/>
            <person name="Duong T.A."/>
            <person name="Gao Y."/>
            <person name="Hammerbacher A."/>
            <person name="Kikkert J.R."/>
            <person name="Li Y."/>
            <person name="Li H."/>
            <person name="Li K."/>
            <person name="Li Q."/>
            <person name="Liu X."/>
            <person name="Ma X."/>
            <person name="Naidoo K."/>
            <person name="Pethybridge S.J."/>
            <person name="Sun J."/>
            <person name="Steenkamp E.T."/>
            <person name="van der Nest M.A."/>
            <person name="van Wyk S."/>
            <person name="Wingfield M.J."/>
            <person name="Xiong C."/>
            <person name="Yue Q."/>
            <person name="Zhang X."/>
        </authorList>
    </citation>
    <scope>NUCLEOTIDE SEQUENCE [LARGE SCALE GENOMIC DNA]</scope>
    <source>
        <strain evidence="2 3">BP 5553</strain>
    </source>
</reference>
<feature type="compositionally biased region" description="Basic and acidic residues" evidence="1">
    <location>
        <begin position="113"/>
        <end position="129"/>
    </location>
</feature>
<dbReference type="GeneID" id="43601192"/>
<feature type="compositionally biased region" description="Polar residues" evidence="1">
    <location>
        <begin position="181"/>
        <end position="193"/>
    </location>
</feature>
<proteinExistence type="predicted"/>
<dbReference type="RefSeq" id="XP_031867257.1">
    <property type="nucleotide sequence ID" value="XM_032016966.1"/>
</dbReference>
<feature type="compositionally biased region" description="Low complexity" evidence="1">
    <location>
        <begin position="419"/>
        <end position="432"/>
    </location>
</feature>
<feature type="compositionally biased region" description="Low complexity" evidence="1">
    <location>
        <begin position="385"/>
        <end position="395"/>
    </location>
</feature>
<feature type="region of interest" description="Disordered" evidence="1">
    <location>
        <begin position="462"/>
        <end position="514"/>
    </location>
</feature>
<evidence type="ECO:0000313" key="2">
    <source>
        <dbReference type="EMBL" id="RDL33975.1"/>
    </source>
</evidence>
<feature type="compositionally biased region" description="Basic and acidic residues" evidence="1">
    <location>
        <begin position="605"/>
        <end position="614"/>
    </location>
</feature>
<feature type="compositionally biased region" description="Basic residues" evidence="1">
    <location>
        <begin position="482"/>
        <end position="493"/>
    </location>
</feature>
<feature type="compositionally biased region" description="Basic and acidic residues" evidence="1">
    <location>
        <begin position="587"/>
        <end position="596"/>
    </location>
</feature>
<feature type="compositionally biased region" description="Polar residues" evidence="1">
    <location>
        <begin position="371"/>
        <end position="382"/>
    </location>
</feature>
<feature type="compositionally biased region" description="Basic and acidic residues" evidence="1">
    <location>
        <begin position="224"/>
        <end position="243"/>
    </location>
</feature>
<sequence length="890" mass="98032">MEAKRPSAFVFKGSGDLAQLNKDIAALKADKLPHIPHLLLVTTDYPYLPVFPHENQNTPFAWWEVKDLQYMTLVSDGERGIALAKGDWEDEFAGPPSNSDRRSSTTTPNSFNKDSKKPSVKYSIKDYKNMKQTGVKPSPKPMAADAERRPGHTRNISGVSMDSPMSRMPSLEGPAPEVKQNGASFSVSSVKETGSQDERSNAYQSSQRGPRVKSASNVNGHVDTSARDTPSKVSSKKLERSGEQRTAQPIKHALPPRPQSPRRERQVSDPNPHKRPLECGAAPPEKRTKIEPMRTPSNSQHSLPPRPSELRSETKKSPTKSHSSQSQSSQPSPQPRKAISKSETKHASKSSSEKPLDLPPLLSPLPADLDNGSSPRPSSGFSNIKKAAVVKKSSSGTPPAKPKPSEPDTIIVKAPPADSSPLSTPPKSSSSPFVLPPILSPSLPDAVEQELLRLQQKSAALNTVEARHEKARQPDAPGVARKTVKSKVGHPPKKSQAESSKSQDVAINSSKRQSLIVKLPYKKTQRKIIEQYLRLKPTPSSEFKKLEAERFAFQQPPVVSQKEPSDSDEDTPLATLSKPVPPPSRKRPVESTESRAAEPAPKRSKLPEPAEPPKPKNAPLKPPFNSPTPSGPNEKSLLSTPRKGDAMKTVAMRKVDSHDGLARTPQSANISTPASVEKPRVNGTDIRMASPELDRLKAEEKRLSQQANKLKHKMDDILKLKSDQRNNVSEPQRKLGLSVGIECIIVYVNAFSAKDRILQLQKLAPMPQNWESLIKLWEFTDSHTRGFPILQALSARLGVLCREELHRIYPDTKEFQGRDAKCLDMLKLNSKERDKLWGRSHASRGILTELGVAEVIGPWTTVPEATNFTMDVLGAYSKKEKVGWKREMNI</sequence>
<dbReference type="Proteomes" id="UP000254866">
    <property type="component" value="Unassembled WGS sequence"/>
</dbReference>
<dbReference type="EMBL" id="NPIC01000008">
    <property type="protein sequence ID" value="RDL33975.1"/>
    <property type="molecule type" value="Genomic_DNA"/>
</dbReference>
<organism evidence="2 3">
    <name type="scientific">Venustampulla echinocandica</name>
    <dbReference type="NCBI Taxonomy" id="2656787"/>
    <lineage>
        <taxon>Eukaryota</taxon>
        <taxon>Fungi</taxon>
        <taxon>Dikarya</taxon>
        <taxon>Ascomycota</taxon>
        <taxon>Pezizomycotina</taxon>
        <taxon>Leotiomycetes</taxon>
        <taxon>Helotiales</taxon>
        <taxon>Pleuroascaceae</taxon>
        <taxon>Venustampulla</taxon>
    </lineage>
</organism>
<feature type="region of interest" description="Disordered" evidence="1">
    <location>
        <begin position="546"/>
        <end position="687"/>
    </location>
</feature>
<feature type="compositionally biased region" description="Polar residues" evidence="1">
    <location>
        <begin position="664"/>
        <end position="674"/>
    </location>
</feature>